<dbReference type="InterPro" id="IPR050105">
    <property type="entry name" value="MoCo_biosynth_MoaA/MoaC"/>
</dbReference>
<dbReference type="PANTHER" id="PTHR22960">
    <property type="entry name" value="MOLYBDOPTERIN COFACTOR SYNTHESIS PROTEIN A"/>
    <property type="match status" value="1"/>
</dbReference>
<dbReference type="GO" id="GO:0006777">
    <property type="term" value="P:Mo-molybdopterin cofactor biosynthetic process"/>
    <property type="evidence" value="ECO:0007669"/>
    <property type="project" value="UniProtKB-KW"/>
</dbReference>
<dbReference type="InParanoid" id="B8CAF2"/>
<dbReference type="Pfam" id="PF01967">
    <property type="entry name" value="MoaC"/>
    <property type="match status" value="1"/>
</dbReference>
<dbReference type="EC" id="4.6.1.17" evidence="3"/>
<keyword evidence="5" id="KW-0456">Lyase</keyword>
<dbReference type="EMBL" id="CM000647">
    <property type="protein sequence ID" value="EED89669.1"/>
    <property type="molecule type" value="Genomic_DNA"/>
</dbReference>
<dbReference type="InterPro" id="IPR023045">
    <property type="entry name" value="MoaC"/>
</dbReference>
<name>B8CAF2_THAPS</name>
<evidence type="ECO:0000259" key="6">
    <source>
        <dbReference type="Pfam" id="PF01967"/>
    </source>
</evidence>
<dbReference type="GO" id="GO:0061799">
    <property type="term" value="F:cyclic pyranopterin monophosphate synthase activity"/>
    <property type="evidence" value="ECO:0007669"/>
    <property type="project" value="UniProtKB-EC"/>
</dbReference>
<dbReference type="InterPro" id="IPR047594">
    <property type="entry name" value="MoaC_bact/euk"/>
</dbReference>
<evidence type="ECO:0000256" key="1">
    <source>
        <dbReference type="ARBA" id="ARBA00001637"/>
    </source>
</evidence>
<dbReference type="RefSeq" id="XP_002293208.1">
    <property type="nucleotide sequence ID" value="XM_002293172.1"/>
</dbReference>
<dbReference type="SUPFAM" id="SSF55040">
    <property type="entry name" value="Molybdenum cofactor biosynthesis protein C, MoaC"/>
    <property type="match status" value="1"/>
</dbReference>
<dbReference type="CDD" id="cd01420">
    <property type="entry name" value="MoaC_PE"/>
    <property type="match status" value="1"/>
</dbReference>
<dbReference type="InterPro" id="IPR036522">
    <property type="entry name" value="MoaC_sf"/>
</dbReference>
<dbReference type="InterPro" id="IPR002820">
    <property type="entry name" value="Mopterin_CF_biosynth-C_dom"/>
</dbReference>
<evidence type="ECO:0000256" key="3">
    <source>
        <dbReference type="ARBA" id="ARBA00012575"/>
    </source>
</evidence>
<protein>
    <recommendedName>
        <fullName evidence="3">cyclic pyranopterin monophosphate synthase</fullName>
        <ecNumber evidence="3">4.6.1.17</ecNumber>
    </recommendedName>
</protein>
<dbReference type="NCBIfam" id="TIGR00581">
    <property type="entry name" value="moaC"/>
    <property type="match status" value="1"/>
</dbReference>
<keyword evidence="4" id="KW-0501">Molybdenum cofactor biosynthesis</keyword>
<dbReference type="STRING" id="35128.B8CAF2"/>
<dbReference type="KEGG" id="tps:THAPSDRAFT_9118"/>
<gene>
    <name evidence="7" type="ORF">THAPSDRAFT_9118</name>
</gene>
<comment type="catalytic activity">
    <reaction evidence="1">
        <text>(8S)-3',8-cyclo-7,8-dihydroguanosine 5'-triphosphate = cyclic pyranopterin phosphate + diphosphate</text>
        <dbReference type="Rhea" id="RHEA:49580"/>
        <dbReference type="ChEBI" id="CHEBI:33019"/>
        <dbReference type="ChEBI" id="CHEBI:59648"/>
        <dbReference type="ChEBI" id="CHEBI:131766"/>
        <dbReference type="EC" id="4.6.1.17"/>
    </reaction>
</comment>
<dbReference type="Proteomes" id="UP000001449">
    <property type="component" value="Chromosome 12"/>
</dbReference>
<feature type="domain" description="Molybdopterin cofactor biosynthesis C (MoaC)" evidence="6">
    <location>
        <begin position="1"/>
        <end position="138"/>
    </location>
</feature>
<organism evidence="7 8">
    <name type="scientific">Thalassiosira pseudonana</name>
    <name type="common">Marine diatom</name>
    <name type="synonym">Cyclotella nana</name>
    <dbReference type="NCBI Taxonomy" id="35128"/>
    <lineage>
        <taxon>Eukaryota</taxon>
        <taxon>Sar</taxon>
        <taxon>Stramenopiles</taxon>
        <taxon>Ochrophyta</taxon>
        <taxon>Bacillariophyta</taxon>
        <taxon>Coscinodiscophyceae</taxon>
        <taxon>Thalassiosirophycidae</taxon>
        <taxon>Thalassiosirales</taxon>
        <taxon>Thalassiosiraceae</taxon>
        <taxon>Thalassiosira</taxon>
    </lineage>
</organism>
<dbReference type="PANTHER" id="PTHR22960:SF0">
    <property type="entry name" value="MOLYBDENUM COFACTOR BIOSYNTHESIS PROTEIN 1"/>
    <property type="match status" value="1"/>
</dbReference>
<reference evidence="7 8" key="2">
    <citation type="journal article" date="2008" name="Nature">
        <title>The Phaeodactylum genome reveals the evolutionary history of diatom genomes.</title>
        <authorList>
            <person name="Bowler C."/>
            <person name="Allen A.E."/>
            <person name="Badger J.H."/>
            <person name="Grimwood J."/>
            <person name="Jabbari K."/>
            <person name="Kuo A."/>
            <person name="Maheswari U."/>
            <person name="Martens C."/>
            <person name="Maumus F."/>
            <person name="Otillar R.P."/>
            <person name="Rayko E."/>
            <person name="Salamov A."/>
            <person name="Vandepoele K."/>
            <person name="Beszteri B."/>
            <person name="Gruber A."/>
            <person name="Heijde M."/>
            <person name="Katinka M."/>
            <person name="Mock T."/>
            <person name="Valentin K."/>
            <person name="Verret F."/>
            <person name="Berges J.A."/>
            <person name="Brownlee C."/>
            <person name="Cadoret J.P."/>
            <person name="Chiovitti A."/>
            <person name="Choi C.J."/>
            <person name="Coesel S."/>
            <person name="De Martino A."/>
            <person name="Detter J.C."/>
            <person name="Durkin C."/>
            <person name="Falciatore A."/>
            <person name="Fournet J."/>
            <person name="Haruta M."/>
            <person name="Huysman M.J."/>
            <person name="Jenkins B.D."/>
            <person name="Jiroutova K."/>
            <person name="Jorgensen R.E."/>
            <person name="Joubert Y."/>
            <person name="Kaplan A."/>
            <person name="Kroger N."/>
            <person name="Kroth P.G."/>
            <person name="La Roche J."/>
            <person name="Lindquist E."/>
            <person name="Lommer M."/>
            <person name="Martin-Jezequel V."/>
            <person name="Lopez P.J."/>
            <person name="Lucas S."/>
            <person name="Mangogna M."/>
            <person name="McGinnis K."/>
            <person name="Medlin L.K."/>
            <person name="Montsant A."/>
            <person name="Oudot-Le Secq M.P."/>
            <person name="Napoli C."/>
            <person name="Obornik M."/>
            <person name="Parker M.S."/>
            <person name="Petit J.L."/>
            <person name="Porcel B.M."/>
            <person name="Poulsen N."/>
            <person name="Robison M."/>
            <person name="Rychlewski L."/>
            <person name="Rynearson T.A."/>
            <person name="Schmutz J."/>
            <person name="Shapiro H."/>
            <person name="Siaut M."/>
            <person name="Stanley M."/>
            <person name="Sussman M.R."/>
            <person name="Taylor A.R."/>
            <person name="Vardi A."/>
            <person name="von Dassow P."/>
            <person name="Vyverman W."/>
            <person name="Willis A."/>
            <person name="Wyrwicz L.S."/>
            <person name="Rokhsar D.S."/>
            <person name="Weissenbach J."/>
            <person name="Armbrust E.V."/>
            <person name="Green B.R."/>
            <person name="Van de Peer Y."/>
            <person name="Grigoriev I.V."/>
        </authorList>
    </citation>
    <scope>NUCLEOTIDE SEQUENCE [LARGE SCALE GENOMIC DNA]</scope>
    <source>
        <strain evidence="7 8">CCMP1335</strain>
    </source>
</reference>
<reference evidence="7 8" key="1">
    <citation type="journal article" date="2004" name="Science">
        <title>The genome of the diatom Thalassiosira pseudonana: ecology, evolution, and metabolism.</title>
        <authorList>
            <person name="Armbrust E.V."/>
            <person name="Berges J.A."/>
            <person name="Bowler C."/>
            <person name="Green B.R."/>
            <person name="Martinez D."/>
            <person name="Putnam N.H."/>
            <person name="Zhou S."/>
            <person name="Allen A.E."/>
            <person name="Apt K.E."/>
            <person name="Bechner M."/>
            <person name="Brzezinski M.A."/>
            <person name="Chaal B.K."/>
            <person name="Chiovitti A."/>
            <person name="Davis A.K."/>
            <person name="Demarest M.S."/>
            <person name="Detter J.C."/>
            <person name="Glavina T."/>
            <person name="Goodstein D."/>
            <person name="Hadi M.Z."/>
            <person name="Hellsten U."/>
            <person name="Hildebrand M."/>
            <person name="Jenkins B.D."/>
            <person name="Jurka J."/>
            <person name="Kapitonov V.V."/>
            <person name="Kroger N."/>
            <person name="Lau W.W."/>
            <person name="Lane T.W."/>
            <person name="Larimer F.W."/>
            <person name="Lippmeier J.C."/>
            <person name="Lucas S."/>
            <person name="Medina M."/>
            <person name="Montsant A."/>
            <person name="Obornik M."/>
            <person name="Parker M.S."/>
            <person name="Palenik B."/>
            <person name="Pazour G.J."/>
            <person name="Richardson P.M."/>
            <person name="Rynearson T.A."/>
            <person name="Saito M.A."/>
            <person name="Schwartz D.C."/>
            <person name="Thamatrakoln K."/>
            <person name="Valentin K."/>
            <person name="Vardi A."/>
            <person name="Wilkerson F.P."/>
            <person name="Rokhsar D.S."/>
        </authorList>
    </citation>
    <scope>NUCLEOTIDE SEQUENCE [LARGE SCALE GENOMIC DNA]</scope>
    <source>
        <strain evidence="7 8">CCMP1335</strain>
    </source>
</reference>
<accession>B8CAF2</accession>
<dbReference type="UniPathway" id="UPA00344"/>
<evidence type="ECO:0000256" key="2">
    <source>
        <dbReference type="ARBA" id="ARBA00005046"/>
    </source>
</evidence>
<evidence type="ECO:0000313" key="8">
    <source>
        <dbReference type="Proteomes" id="UP000001449"/>
    </source>
</evidence>
<dbReference type="NCBIfam" id="NF006870">
    <property type="entry name" value="PRK09364.1"/>
    <property type="match status" value="1"/>
</dbReference>
<dbReference type="PaxDb" id="35128-Thaps9118"/>
<evidence type="ECO:0000256" key="5">
    <source>
        <dbReference type="ARBA" id="ARBA00023239"/>
    </source>
</evidence>
<keyword evidence="8" id="KW-1185">Reference proteome</keyword>
<proteinExistence type="predicted"/>
<evidence type="ECO:0000313" key="7">
    <source>
        <dbReference type="EMBL" id="EED89669.1"/>
    </source>
</evidence>
<dbReference type="Gene3D" id="3.30.70.640">
    <property type="entry name" value="Molybdopterin cofactor biosynthesis C (MoaC) domain"/>
    <property type="match status" value="1"/>
</dbReference>
<dbReference type="GeneID" id="7445839"/>
<dbReference type="OMA" id="IWDMVKS"/>
<sequence length="145" mass="15584">MVDVGNKQATRRIAKARSVVVFPPEVLSAFELTKKDMIGPKGPIFETAKLAGIMGAKRTSDLIPLCHPLPLDRVKIDIQLVGNNAIIECECRVTHKTGVEMEALTGASIAALTIYDMVKAVSHRVEIGKTALVSKSGGKSDFVQN</sequence>
<dbReference type="AlphaFoldDB" id="B8CAF2"/>
<dbReference type="eggNOG" id="KOG2876">
    <property type="taxonomic scope" value="Eukaryota"/>
</dbReference>
<dbReference type="HOGENOM" id="CLU_074693_1_1_1"/>
<comment type="pathway">
    <text evidence="2">Cofactor biosynthesis; molybdopterin biosynthesis.</text>
</comment>
<evidence type="ECO:0000256" key="4">
    <source>
        <dbReference type="ARBA" id="ARBA00023150"/>
    </source>
</evidence>